<reference evidence="1" key="1">
    <citation type="submission" date="2018-05" db="EMBL/GenBank/DDBJ databases">
        <authorList>
            <person name="Lanie J.A."/>
            <person name="Ng W.-L."/>
            <person name="Kazmierczak K.M."/>
            <person name="Andrzejewski T.M."/>
            <person name="Davidsen T.M."/>
            <person name="Wayne K.J."/>
            <person name="Tettelin H."/>
            <person name="Glass J.I."/>
            <person name="Rusch D."/>
            <person name="Podicherti R."/>
            <person name="Tsui H.-C.T."/>
            <person name="Winkler M.E."/>
        </authorList>
    </citation>
    <scope>NUCLEOTIDE SEQUENCE</scope>
</reference>
<dbReference type="EMBL" id="UINC01074278">
    <property type="protein sequence ID" value="SVC11302.1"/>
    <property type="molecule type" value="Genomic_DNA"/>
</dbReference>
<gene>
    <name evidence="1" type="ORF">METZ01_LOCUS264156</name>
</gene>
<evidence type="ECO:0000313" key="1">
    <source>
        <dbReference type="EMBL" id="SVC11302.1"/>
    </source>
</evidence>
<accession>A0A382JIY1</accession>
<dbReference type="AlphaFoldDB" id="A0A382JIY1"/>
<sequence length="23" mass="2511">MLTLSHLSDELPSIVASVLVSLW</sequence>
<proteinExistence type="predicted"/>
<protein>
    <submittedName>
        <fullName evidence="1">Uncharacterized protein</fullName>
    </submittedName>
</protein>
<name>A0A382JIY1_9ZZZZ</name>
<organism evidence="1">
    <name type="scientific">marine metagenome</name>
    <dbReference type="NCBI Taxonomy" id="408172"/>
    <lineage>
        <taxon>unclassified sequences</taxon>
        <taxon>metagenomes</taxon>
        <taxon>ecological metagenomes</taxon>
    </lineage>
</organism>